<accession>A0ABP4KA10</accession>
<organism evidence="1 2">
    <name type="scientific">Streptomyces bangladeshensis</name>
    <dbReference type="NCBI Taxonomy" id="295352"/>
    <lineage>
        <taxon>Bacteria</taxon>
        <taxon>Bacillati</taxon>
        <taxon>Actinomycetota</taxon>
        <taxon>Actinomycetes</taxon>
        <taxon>Kitasatosporales</taxon>
        <taxon>Streptomycetaceae</taxon>
        <taxon>Streptomyces</taxon>
    </lineage>
</organism>
<dbReference type="EMBL" id="BAAAOQ010000046">
    <property type="protein sequence ID" value="GAA1500308.1"/>
    <property type="molecule type" value="Genomic_DNA"/>
</dbReference>
<comment type="caution">
    <text evidence="1">The sequence shown here is derived from an EMBL/GenBank/DDBJ whole genome shotgun (WGS) entry which is preliminary data.</text>
</comment>
<dbReference type="RefSeq" id="WP_346164479.1">
    <property type="nucleotide sequence ID" value="NZ_BAAAOQ010000046.1"/>
</dbReference>
<proteinExistence type="predicted"/>
<reference evidence="2" key="1">
    <citation type="journal article" date="2019" name="Int. J. Syst. Evol. Microbiol.">
        <title>The Global Catalogue of Microorganisms (GCM) 10K type strain sequencing project: providing services to taxonomists for standard genome sequencing and annotation.</title>
        <authorList>
            <consortium name="The Broad Institute Genomics Platform"/>
            <consortium name="The Broad Institute Genome Sequencing Center for Infectious Disease"/>
            <person name="Wu L."/>
            <person name="Ma J."/>
        </authorList>
    </citation>
    <scope>NUCLEOTIDE SEQUENCE [LARGE SCALE GENOMIC DNA]</scope>
    <source>
        <strain evidence="2">JCM 14924</strain>
    </source>
</reference>
<evidence type="ECO:0000313" key="2">
    <source>
        <dbReference type="Proteomes" id="UP001501391"/>
    </source>
</evidence>
<keyword evidence="2" id="KW-1185">Reference proteome</keyword>
<dbReference type="Proteomes" id="UP001501391">
    <property type="component" value="Unassembled WGS sequence"/>
</dbReference>
<protein>
    <submittedName>
        <fullName evidence="1">Uncharacterized protein</fullName>
    </submittedName>
</protein>
<evidence type="ECO:0000313" key="1">
    <source>
        <dbReference type="EMBL" id="GAA1500308.1"/>
    </source>
</evidence>
<gene>
    <name evidence="1" type="ORF">GCM10009787_77870</name>
</gene>
<name>A0ABP4KA10_9ACTN</name>
<sequence length="55" mass="5954">MAAVADALPYGFGSAALAELQRLVDDVLHVEGYAVELPHIGSSRTRDRAWSASRR</sequence>